<reference evidence="2 3" key="1">
    <citation type="journal article" date="2016" name="Toxins">
        <title>The Draft Genome Sequence of the Yersinia entomophaga Entomopathogenic Type Strain MH96T.</title>
        <authorList>
            <person name="Hurst M.R."/>
            <person name="Beattie A."/>
            <person name="Altermann E."/>
            <person name="Moraga R.M."/>
            <person name="Harper L.A."/>
            <person name="Calder J."/>
            <person name="Laugraud A."/>
        </authorList>
    </citation>
    <scope>NUCLEOTIDE SEQUENCE [LARGE SCALE GENOMIC DNA]</scope>
    <source>
        <strain evidence="2 3">MH96</strain>
    </source>
</reference>
<dbReference type="SUPFAM" id="SSF47413">
    <property type="entry name" value="lambda repressor-like DNA-binding domains"/>
    <property type="match status" value="1"/>
</dbReference>
<evidence type="ECO:0000313" key="3">
    <source>
        <dbReference type="Proteomes" id="UP000266744"/>
    </source>
</evidence>
<dbReference type="Gene3D" id="1.10.260.40">
    <property type="entry name" value="lambda repressor-like DNA-binding domains"/>
    <property type="match status" value="1"/>
</dbReference>
<name>A0ABM6BI89_YERET</name>
<protein>
    <submittedName>
        <fullName evidence="2">Antirepressor</fullName>
    </submittedName>
</protein>
<feature type="domain" description="HTH cro/C1-type" evidence="1">
    <location>
        <begin position="24"/>
        <end position="68"/>
    </location>
</feature>
<dbReference type="CDD" id="cd00093">
    <property type="entry name" value="HTH_XRE"/>
    <property type="match status" value="1"/>
</dbReference>
<organism evidence="2 3">
    <name type="scientific">Yersinia entomophaga</name>
    <dbReference type="NCBI Taxonomy" id="935293"/>
    <lineage>
        <taxon>Bacteria</taxon>
        <taxon>Pseudomonadati</taxon>
        <taxon>Pseudomonadota</taxon>
        <taxon>Gammaproteobacteria</taxon>
        <taxon>Enterobacterales</taxon>
        <taxon>Yersiniaceae</taxon>
        <taxon>Yersinia</taxon>
    </lineage>
</organism>
<accession>A0ABM6BI89</accession>
<dbReference type="InterPro" id="IPR010982">
    <property type="entry name" value="Lambda_DNA-bd_dom_sf"/>
</dbReference>
<dbReference type="InterPro" id="IPR001387">
    <property type="entry name" value="Cro/C1-type_HTH"/>
</dbReference>
<dbReference type="Proteomes" id="UP000266744">
    <property type="component" value="Chromosome"/>
</dbReference>
<evidence type="ECO:0000313" key="2">
    <source>
        <dbReference type="EMBL" id="ANI28879.1"/>
    </source>
</evidence>
<proteinExistence type="predicted"/>
<keyword evidence="3" id="KW-1185">Reference proteome</keyword>
<dbReference type="Pfam" id="PF15943">
    <property type="entry name" value="YdaS_toxin"/>
    <property type="match status" value="1"/>
</dbReference>
<evidence type="ECO:0000259" key="1">
    <source>
        <dbReference type="PROSITE" id="PS50943"/>
    </source>
</evidence>
<dbReference type="InterPro" id="IPR031856">
    <property type="entry name" value="YdaS_toxin-like"/>
</dbReference>
<gene>
    <name evidence="2" type="ORF">PL78_03360</name>
</gene>
<sequence length="105" mass="11539">MIEKYNQGDLMNNVIKMAIRIVGTQKGLAEACGVTQAAVQKWLSGKTKVAPRNVKSLVEATNGEVQAHQVRPDLPNLFPHPDLNAIRTTEELSVSTELNKTTNQE</sequence>
<dbReference type="EMBL" id="CP010029">
    <property type="protein sequence ID" value="ANI28879.1"/>
    <property type="molecule type" value="Genomic_DNA"/>
</dbReference>
<dbReference type="PROSITE" id="PS50943">
    <property type="entry name" value="HTH_CROC1"/>
    <property type="match status" value="1"/>
</dbReference>